<dbReference type="CDD" id="cd12797">
    <property type="entry name" value="M23_peptidase"/>
    <property type="match status" value="1"/>
</dbReference>
<feature type="domain" description="M23ase beta-sheet core" evidence="2">
    <location>
        <begin position="332"/>
        <end position="427"/>
    </location>
</feature>
<evidence type="ECO:0000256" key="1">
    <source>
        <dbReference type="SAM" id="Phobius"/>
    </source>
</evidence>
<feature type="domain" description="DUF5930" evidence="3">
    <location>
        <begin position="1"/>
        <end position="321"/>
    </location>
</feature>
<dbReference type="STRING" id="1353537.TP2_11040"/>
<keyword evidence="5" id="KW-1185">Reference proteome</keyword>
<dbReference type="Pfam" id="PF01551">
    <property type="entry name" value="Peptidase_M23"/>
    <property type="match status" value="1"/>
</dbReference>
<evidence type="ECO:0000313" key="5">
    <source>
        <dbReference type="Proteomes" id="UP000027432"/>
    </source>
</evidence>
<dbReference type="eggNOG" id="COG0739">
    <property type="taxonomic scope" value="Bacteria"/>
</dbReference>
<dbReference type="RefSeq" id="WP_038078508.1">
    <property type="nucleotide sequence ID" value="NZ_AUND01000034.1"/>
</dbReference>
<comment type="caution">
    <text evidence="4">The sequence shown here is derived from an EMBL/GenBank/DDBJ whole genome shotgun (WGS) entry which is preliminary data.</text>
</comment>
<dbReference type="PANTHER" id="PTHR21666:SF270">
    <property type="entry name" value="MUREIN HYDROLASE ACTIVATOR ENVC"/>
    <property type="match status" value="1"/>
</dbReference>
<dbReference type="Gene3D" id="2.70.70.10">
    <property type="entry name" value="Glucose Permease (Domain IIA)"/>
    <property type="match status" value="1"/>
</dbReference>
<keyword evidence="1" id="KW-1133">Transmembrane helix</keyword>
<dbReference type="InterPro" id="IPR016047">
    <property type="entry name" value="M23ase_b-sheet_dom"/>
</dbReference>
<keyword evidence="1" id="KW-0472">Membrane</keyword>
<evidence type="ECO:0000313" key="4">
    <source>
        <dbReference type="EMBL" id="KEO52004.1"/>
    </source>
</evidence>
<dbReference type="InterPro" id="IPR011055">
    <property type="entry name" value="Dup_hybrid_motif"/>
</dbReference>
<keyword evidence="1" id="KW-0812">Transmembrane</keyword>
<dbReference type="PANTHER" id="PTHR21666">
    <property type="entry name" value="PEPTIDASE-RELATED"/>
    <property type="match status" value="1"/>
</dbReference>
<dbReference type="FunFam" id="2.70.70.10:FF:000006">
    <property type="entry name" value="M23 family peptidase"/>
    <property type="match status" value="1"/>
</dbReference>
<protein>
    <submittedName>
        <fullName evidence="4">Uncharacterized protein</fullName>
    </submittedName>
</protein>
<dbReference type="InterPro" id="IPR050570">
    <property type="entry name" value="Cell_wall_metabolism_enzyme"/>
</dbReference>
<organism evidence="4 5">
    <name type="scientific">Thioclava pacifica DSM 10166</name>
    <dbReference type="NCBI Taxonomy" id="1353537"/>
    <lineage>
        <taxon>Bacteria</taxon>
        <taxon>Pseudomonadati</taxon>
        <taxon>Pseudomonadota</taxon>
        <taxon>Alphaproteobacteria</taxon>
        <taxon>Rhodobacterales</taxon>
        <taxon>Paracoccaceae</taxon>
        <taxon>Thioclava</taxon>
    </lineage>
</organism>
<feature type="transmembrane region" description="Helical" evidence="1">
    <location>
        <begin position="41"/>
        <end position="63"/>
    </location>
</feature>
<evidence type="ECO:0000259" key="2">
    <source>
        <dbReference type="Pfam" id="PF01551"/>
    </source>
</evidence>
<dbReference type="InterPro" id="IPR045974">
    <property type="entry name" value="DUF5930"/>
</dbReference>
<gene>
    <name evidence="4" type="ORF">TP2_11040</name>
</gene>
<dbReference type="AlphaFoldDB" id="A0A074J668"/>
<name>A0A074J668_9RHOB</name>
<dbReference type="GO" id="GO:0004222">
    <property type="term" value="F:metalloendopeptidase activity"/>
    <property type="evidence" value="ECO:0007669"/>
    <property type="project" value="TreeGrafter"/>
</dbReference>
<accession>A0A074J668</accession>
<reference evidence="4 5" key="1">
    <citation type="submission" date="2013-07" db="EMBL/GenBank/DDBJ databases">
        <title>Thioclava pacifica DSM 10166 Genome Sequencing.</title>
        <authorList>
            <person name="Lai Q."/>
            <person name="Shao Z."/>
        </authorList>
    </citation>
    <scope>NUCLEOTIDE SEQUENCE [LARGE SCALE GENOMIC DNA]</scope>
    <source>
        <strain evidence="4 5">DSM 10166</strain>
    </source>
</reference>
<dbReference type="SUPFAM" id="SSF51261">
    <property type="entry name" value="Duplicated hybrid motif"/>
    <property type="match status" value="1"/>
</dbReference>
<dbReference type="Pfam" id="PF19353">
    <property type="entry name" value="DUF5930"/>
    <property type="match status" value="1"/>
</dbReference>
<sequence>MPRRILDRLNSRLERWLPEQRLFMKSDSATRFIRLRPLTQASVLAVGAGLFLWSTVASAMLFIDGISTGGAAQNEQVAKVAFERRLDALSKERDARAAEALAAQDRFQTALQQVSKMQSALLASEERKRELETGIGVIQSTLRRTMDERDTARLALAKAEGKGAESGPTPVARAEDMAKTVDMLTAALGETAKERDTAAQDAQSAQVQMDKIALEKRLMEQRNDEIFTTLEGAVKISMEPLDKVFKQAGMDPDNVLAQIKRGYSGTGGPLTPVSLSTKGSADLDGDTARAESILRKLDEMNMYRIAVDKLPFAMPVKSAFRFSSPFGWRWGRMHEGVDMAAPVGTKIYAPADGVVIAAEWERGYGNLIKIRHEFGITTRYGHLNKIRVKVGQKVSQGDWIADMGNTGHSTGPHLHYEIRISGKAINPMTFIKAGKNVF</sequence>
<evidence type="ECO:0000259" key="3">
    <source>
        <dbReference type="Pfam" id="PF19353"/>
    </source>
</evidence>
<dbReference type="OrthoDB" id="9805070at2"/>
<proteinExistence type="predicted"/>
<dbReference type="Proteomes" id="UP000027432">
    <property type="component" value="Unassembled WGS sequence"/>
</dbReference>
<dbReference type="EMBL" id="AUND01000034">
    <property type="protein sequence ID" value="KEO52004.1"/>
    <property type="molecule type" value="Genomic_DNA"/>
</dbReference>